<feature type="transmembrane region" description="Helical" evidence="1">
    <location>
        <begin position="634"/>
        <end position="653"/>
    </location>
</feature>
<keyword evidence="1" id="KW-0812">Transmembrane</keyword>
<feature type="transmembrane region" description="Helical" evidence="1">
    <location>
        <begin position="584"/>
        <end position="605"/>
    </location>
</feature>
<feature type="transmembrane region" description="Helical" evidence="1">
    <location>
        <begin position="307"/>
        <end position="325"/>
    </location>
</feature>
<feature type="transmembrane region" description="Helical" evidence="1">
    <location>
        <begin position="271"/>
        <end position="295"/>
    </location>
</feature>
<feature type="transmembrane region" description="Helical" evidence="1">
    <location>
        <begin position="544"/>
        <end position="564"/>
    </location>
</feature>
<evidence type="ECO:0000313" key="2">
    <source>
        <dbReference type="EMBL" id="MDP9925184.1"/>
    </source>
</evidence>
<dbReference type="AlphaFoldDB" id="A0AAW8E1F5"/>
<reference evidence="2" key="1">
    <citation type="submission" date="2023-07" db="EMBL/GenBank/DDBJ databases">
        <title>Sorghum-associated microbial communities from plants grown in Nebraska, USA.</title>
        <authorList>
            <person name="Schachtman D."/>
        </authorList>
    </citation>
    <scope>NUCLEOTIDE SEQUENCE</scope>
    <source>
        <strain evidence="2">DS2795</strain>
    </source>
</reference>
<dbReference type="RefSeq" id="WP_307581985.1">
    <property type="nucleotide sequence ID" value="NZ_JAUSRQ010000001.1"/>
</dbReference>
<dbReference type="Proteomes" id="UP001244295">
    <property type="component" value="Unassembled WGS sequence"/>
</dbReference>
<feature type="transmembrane region" description="Helical" evidence="1">
    <location>
        <begin position="472"/>
        <end position="492"/>
    </location>
</feature>
<feature type="transmembrane region" description="Helical" evidence="1">
    <location>
        <begin position="332"/>
        <end position="350"/>
    </location>
</feature>
<accession>A0AAW8E1F5</accession>
<feature type="transmembrane region" description="Helical" evidence="1">
    <location>
        <begin position="430"/>
        <end position="451"/>
    </location>
</feature>
<evidence type="ECO:0000313" key="3">
    <source>
        <dbReference type="Proteomes" id="UP001244295"/>
    </source>
</evidence>
<protein>
    <submittedName>
        <fullName evidence="2">Uncharacterized protein</fullName>
    </submittedName>
</protein>
<sequence length="861" mass="93605">MRAPPPEQSTPEPPARPERVAVIAIHGVADQKAGDTARAIASLMLNHPGPGATYRQADCDSHLLPVPPLTSMVQQRTGHQDKTEKAATEGGAAQKAYVPPVRKAMRQSKTSDFSADDWISTSEADDAGVVRAAKGHGLLTPRELKRSNPDIAFSDYLLFKSQRAEPDHEAYEATRVRMTRDATDAHGQPVQQRIDVHEMYWADLSRLPGSVARIVAELFTIVFRLSQLGRDAVDRAAEAAGVNRKPRPPGARRWACLASLQTALDWAFANLLANLFLQLLLVGLVIAGLGGLARVEPAPHALSLTELLRRVLAVAVPVLAIWWYCYQARTQASSRIVVGLYALLAGWFLWALVPAHWVVGVAWLALLAALADRALRIARDRFPAARTWGLGLMALTAAALLVHVAINASAAGATDDLRHWVRAGMRVVEYLLLGVVAWWGVAGVLLIAWLLAGETVPDRDAAARASIATGRLGLFVSLAAFVALTMVAWAVLTNLVELGARGVSYAPFWFSKDMCWGDGANFLHDRYERSTQAFALTAGLTLSLLAYLVAVLVPSLFAELKVAFGTSQGLGRWLGAGYRRLDRFVAVLTSASVVVAFAVALLLVLKQCNVSVGGWIDDAVIWVSALSQSGLKPLIFTAATLAASVSLLGGFLTRTVPGLRMPLDVALDVDGHFREFPRRAIPRARIFSRYVSLLEHVAAQGYDRIVIVAHSQGTVISTELLRYLQFRAAQKVDARVTELWAALNKSRLLLLTAGCPLRQLYAARFPHLYGWVTAEDANGGGPSAAQVGVARWVNLYTAGDYVGRWLWGEDDKPYEQVTTPPAWCVAAEHEACLGLGAHTHYFDLDQAHVARWIDWMVTARP</sequence>
<dbReference type="EMBL" id="JAUSRR010000007">
    <property type="protein sequence ID" value="MDP9925184.1"/>
    <property type="molecule type" value="Genomic_DNA"/>
</dbReference>
<organism evidence="2 3">
    <name type="scientific">Variovorax boronicumulans</name>
    <dbReference type="NCBI Taxonomy" id="436515"/>
    <lineage>
        <taxon>Bacteria</taxon>
        <taxon>Pseudomonadati</taxon>
        <taxon>Pseudomonadota</taxon>
        <taxon>Betaproteobacteria</taxon>
        <taxon>Burkholderiales</taxon>
        <taxon>Comamonadaceae</taxon>
        <taxon>Variovorax</taxon>
    </lineage>
</organism>
<name>A0AAW8E1F5_9BURK</name>
<evidence type="ECO:0000256" key="1">
    <source>
        <dbReference type="SAM" id="Phobius"/>
    </source>
</evidence>
<keyword evidence="1" id="KW-0472">Membrane</keyword>
<gene>
    <name evidence="2" type="ORF">J2W25_004227</name>
</gene>
<keyword evidence="1" id="KW-1133">Transmembrane helix</keyword>
<proteinExistence type="predicted"/>
<comment type="caution">
    <text evidence="2">The sequence shown here is derived from an EMBL/GenBank/DDBJ whole genome shotgun (WGS) entry which is preliminary data.</text>
</comment>
<feature type="transmembrane region" description="Helical" evidence="1">
    <location>
        <begin position="387"/>
        <end position="410"/>
    </location>
</feature>